<keyword evidence="1 3" id="KW-0378">Hydrolase</keyword>
<evidence type="ECO:0000313" key="3">
    <source>
        <dbReference type="EMBL" id="KAJ5094366.1"/>
    </source>
</evidence>
<keyword evidence="4" id="KW-1185">Reference proteome</keyword>
<reference evidence="3" key="2">
    <citation type="journal article" date="2023" name="IMA Fungus">
        <title>Comparative genomic study of the Penicillium genus elucidates a diverse pangenome and 15 lateral gene transfer events.</title>
        <authorList>
            <person name="Petersen C."/>
            <person name="Sorensen T."/>
            <person name="Nielsen M.R."/>
            <person name="Sondergaard T.E."/>
            <person name="Sorensen J.L."/>
            <person name="Fitzpatrick D.A."/>
            <person name="Frisvad J.C."/>
            <person name="Nielsen K.L."/>
        </authorList>
    </citation>
    <scope>NUCLEOTIDE SEQUENCE</scope>
    <source>
        <strain evidence="3">IBT 30069</strain>
    </source>
</reference>
<organism evidence="3 4">
    <name type="scientific">Penicillium angulare</name>
    <dbReference type="NCBI Taxonomy" id="116970"/>
    <lineage>
        <taxon>Eukaryota</taxon>
        <taxon>Fungi</taxon>
        <taxon>Dikarya</taxon>
        <taxon>Ascomycota</taxon>
        <taxon>Pezizomycotina</taxon>
        <taxon>Eurotiomycetes</taxon>
        <taxon>Eurotiomycetidae</taxon>
        <taxon>Eurotiales</taxon>
        <taxon>Aspergillaceae</taxon>
        <taxon>Penicillium</taxon>
    </lineage>
</organism>
<protein>
    <submittedName>
        <fullName evidence="3">Alpha/Beta hydrolase protein</fullName>
    </submittedName>
</protein>
<dbReference type="GO" id="GO:0017000">
    <property type="term" value="P:antibiotic biosynthetic process"/>
    <property type="evidence" value="ECO:0007669"/>
    <property type="project" value="UniProtKB-ARBA"/>
</dbReference>
<dbReference type="InterPro" id="IPR029058">
    <property type="entry name" value="AB_hydrolase_fold"/>
</dbReference>
<feature type="domain" description="Alpha/beta hydrolase fold-3" evidence="2">
    <location>
        <begin position="123"/>
        <end position="337"/>
    </location>
</feature>
<dbReference type="Pfam" id="PF07859">
    <property type="entry name" value="Abhydrolase_3"/>
    <property type="match status" value="1"/>
</dbReference>
<dbReference type="PANTHER" id="PTHR48081">
    <property type="entry name" value="AB HYDROLASE SUPERFAMILY PROTEIN C4A8.06C"/>
    <property type="match status" value="1"/>
</dbReference>
<evidence type="ECO:0000259" key="2">
    <source>
        <dbReference type="Pfam" id="PF07859"/>
    </source>
</evidence>
<name>A0A9W9K6H6_9EURO</name>
<reference evidence="3" key="1">
    <citation type="submission" date="2022-11" db="EMBL/GenBank/DDBJ databases">
        <authorList>
            <person name="Petersen C."/>
        </authorList>
    </citation>
    <scope>NUCLEOTIDE SEQUENCE</scope>
    <source>
        <strain evidence="3">IBT 30069</strain>
    </source>
</reference>
<dbReference type="InterPro" id="IPR050300">
    <property type="entry name" value="GDXG_lipolytic_enzyme"/>
</dbReference>
<gene>
    <name evidence="3" type="ORF">N7456_010227</name>
</gene>
<sequence>MPSLPFLVQTILTMLTVPVRLFAISLWYTRRANRPNPTWSFKTAFSMQIIYSWFRYCTTVNWYTPKSLDPGKDGDRFIVINPSSSTTKEVYAGTLVQDSLIQPLPIGAAWYSTTPSKPPRRLILHFHPGAYVLCGPRPSEGGGWGPSSLSELSEWPLLSVQYRLSLDENTHFPAALQDGITAYAYALNTLGIPPSEIVLSGESAGGNLVLAMLHYLATENQDHSLPLPRAALLWHPWVDMTKAATDAIDHHRLNKSDYLFSELAEWGASRYIPSNWARNHPYFSPLGNERRLSVPLFIQTGTAEVQYDEHTKYAHNMEMRGTDVELHKVSHASHAIFSCGEALGMPDAAIEGHARAARFIQKARNNL</sequence>
<dbReference type="OrthoDB" id="2152029at2759"/>
<dbReference type="GO" id="GO:0072330">
    <property type="term" value="P:monocarboxylic acid biosynthetic process"/>
    <property type="evidence" value="ECO:0007669"/>
    <property type="project" value="UniProtKB-ARBA"/>
</dbReference>
<dbReference type="InterPro" id="IPR013094">
    <property type="entry name" value="AB_hydrolase_3"/>
</dbReference>
<dbReference type="Proteomes" id="UP001149165">
    <property type="component" value="Unassembled WGS sequence"/>
</dbReference>
<dbReference type="AlphaFoldDB" id="A0A9W9K6H6"/>
<dbReference type="Gene3D" id="3.40.50.1820">
    <property type="entry name" value="alpha/beta hydrolase"/>
    <property type="match status" value="1"/>
</dbReference>
<proteinExistence type="predicted"/>
<comment type="caution">
    <text evidence="3">The sequence shown here is derived from an EMBL/GenBank/DDBJ whole genome shotgun (WGS) entry which is preliminary data.</text>
</comment>
<evidence type="ECO:0000256" key="1">
    <source>
        <dbReference type="ARBA" id="ARBA00022801"/>
    </source>
</evidence>
<accession>A0A9W9K6H6</accession>
<dbReference type="EMBL" id="JAPQKH010000006">
    <property type="protein sequence ID" value="KAJ5094366.1"/>
    <property type="molecule type" value="Genomic_DNA"/>
</dbReference>
<evidence type="ECO:0000313" key="4">
    <source>
        <dbReference type="Proteomes" id="UP001149165"/>
    </source>
</evidence>
<dbReference type="SUPFAM" id="SSF53474">
    <property type="entry name" value="alpha/beta-Hydrolases"/>
    <property type="match status" value="1"/>
</dbReference>
<dbReference type="GO" id="GO:0016787">
    <property type="term" value="F:hydrolase activity"/>
    <property type="evidence" value="ECO:0007669"/>
    <property type="project" value="UniProtKB-KW"/>
</dbReference>
<dbReference type="PANTHER" id="PTHR48081:SF17">
    <property type="entry name" value="ALPHA_BETA HYDROLASE FOLD-3 DOMAIN-CONTAINING PROTEIN"/>
    <property type="match status" value="1"/>
</dbReference>